<name>A0A5C5XMG7_9PLAN</name>
<dbReference type="AlphaFoldDB" id="A0A5C5XMG7"/>
<sequence>MMTLYVAHPPDYSLPFTPPASWVTAVENEFAIVFKDFLAMRRMIESLTHRVLQFQPTLVPFFATGGIPYVLPIIQSLKGPEAAPLIDRPRFHRFPGLSWNGKHDGETSTEFFEREFAALITAELEYTDTIRIWTVDATFTGNAINRLLKAIYGAFSRLKEQPKQAVVSVVGIIDASRAHRNDEDGILILPTEYGDLNVAAPSEFRPAVDLVDGQPCRFERSEGDTLFDLEVTYWSAPSIPTEDRAELIGAHSQKDKLGVYSESVRGRITIEFENQMSSSGTGGDTVASNILNWLAKPEESPPWRDWLRTADAPEVENYEDYNEAKRQGQTGLSIAEAMFSSTDDLVRGYLEKDGLLNDDEIQNLWDRALNEFQGNGAQQSVRWPNNLLRKVSASVRQYPEIADRAFKLLQVCFLEFAAIEPVDEDFETRLQWWKDKIPRDQTGSS</sequence>
<dbReference type="EMBL" id="SJPG01000001">
    <property type="protein sequence ID" value="TWT64396.1"/>
    <property type="molecule type" value="Genomic_DNA"/>
</dbReference>
<protein>
    <submittedName>
        <fullName evidence="1">Uncharacterized protein</fullName>
    </submittedName>
</protein>
<gene>
    <name evidence="1" type="ORF">Pan54_51580</name>
</gene>
<comment type="caution">
    <text evidence="1">The sequence shown here is derived from an EMBL/GenBank/DDBJ whole genome shotgun (WGS) entry which is preliminary data.</text>
</comment>
<evidence type="ECO:0000313" key="1">
    <source>
        <dbReference type="EMBL" id="TWT64396.1"/>
    </source>
</evidence>
<keyword evidence="2" id="KW-1185">Reference proteome</keyword>
<proteinExistence type="predicted"/>
<accession>A0A5C5XMG7</accession>
<dbReference type="Proteomes" id="UP000316095">
    <property type="component" value="Unassembled WGS sequence"/>
</dbReference>
<dbReference type="RefSeq" id="WP_146506111.1">
    <property type="nucleotide sequence ID" value="NZ_SJPG01000001.1"/>
</dbReference>
<reference evidence="1 2" key="1">
    <citation type="submission" date="2019-02" db="EMBL/GenBank/DDBJ databases">
        <title>Deep-cultivation of Planctomycetes and their phenomic and genomic characterization uncovers novel biology.</title>
        <authorList>
            <person name="Wiegand S."/>
            <person name="Jogler M."/>
            <person name="Boedeker C."/>
            <person name="Pinto D."/>
            <person name="Vollmers J."/>
            <person name="Rivas-Marin E."/>
            <person name="Kohn T."/>
            <person name="Peeters S.H."/>
            <person name="Heuer A."/>
            <person name="Rast P."/>
            <person name="Oberbeckmann S."/>
            <person name="Bunk B."/>
            <person name="Jeske O."/>
            <person name="Meyerdierks A."/>
            <person name="Storesund J.E."/>
            <person name="Kallscheuer N."/>
            <person name="Luecker S."/>
            <person name="Lage O.M."/>
            <person name="Pohl T."/>
            <person name="Merkel B.J."/>
            <person name="Hornburger P."/>
            <person name="Mueller R.-W."/>
            <person name="Bruemmer F."/>
            <person name="Labrenz M."/>
            <person name="Spormann A.M."/>
            <person name="Op Den Camp H."/>
            <person name="Overmann J."/>
            <person name="Amann R."/>
            <person name="Jetten M.S.M."/>
            <person name="Mascher T."/>
            <person name="Medema M.H."/>
            <person name="Devos D.P."/>
            <person name="Kaster A.-K."/>
            <person name="Ovreas L."/>
            <person name="Rohde M."/>
            <person name="Galperin M.Y."/>
            <person name="Jogler C."/>
        </authorList>
    </citation>
    <scope>NUCLEOTIDE SEQUENCE [LARGE SCALE GENOMIC DNA]</scope>
    <source>
        <strain evidence="1 2">Pan54</strain>
    </source>
</reference>
<evidence type="ECO:0000313" key="2">
    <source>
        <dbReference type="Proteomes" id="UP000316095"/>
    </source>
</evidence>
<organism evidence="1 2">
    <name type="scientific">Rubinisphaera italica</name>
    <dbReference type="NCBI Taxonomy" id="2527969"/>
    <lineage>
        <taxon>Bacteria</taxon>
        <taxon>Pseudomonadati</taxon>
        <taxon>Planctomycetota</taxon>
        <taxon>Planctomycetia</taxon>
        <taxon>Planctomycetales</taxon>
        <taxon>Planctomycetaceae</taxon>
        <taxon>Rubinisphaera</taxon>
    </lineage>
</organism>